<dbReference type="InterPro" id="IPR010656">
    <property type="entry name" value="DctM"/>
</dbReference>
<dbReference type="GO" id="GO:0022857">
    <property type="term" value="F:transmembrane transporter activity"/>
    <property type="evidence" value="ECO:0007669"/>
    <property type="project" value="TreeGrafter"/>
</dbReference>
<keyword evidence="3" id="KW-0997">Cell inner membrane</keyword>
<dbReference type="PANTHER" id="PTHR33362:SF5">
    <property type="entry name" value="C4-DICARBOXYLATE TRAP TRANSPORTER LARGE PERMEASE PROTEIN DCTM"/>
    <property type="match status" value="1"/>
</dbReference>
<evidence type="ECO:0000256" key="4">
    <source>
        <dbReference type="ARBA" id="ARBA00022692"/>
    </source>
</evidence>
<comment type="caution">
    <text evidence="9">The sequence shown here is derived from an EMBL/GenBank/DDBJ whole genome shotgun (WGS) entry which is preliminary data.</text>
</comment>
<dbReference type="EMBL" id="BARU01035140">
    <property type="protein sequence ID" value="GAH71659.1"/>
    <property type="molecule type" value="Genomic_DNA"/>
</dbReference>
<feature type="transmembrane region" description="Helical" evidence="7">
    <location>
        <begin position="213"/>
        <end position="234"/>
    </location>
</feature>
<proteinExistence type="predicted"/>
<protein>
    <recommendedName>
        <fullName evidence="8">TRAP C4-dicarboxylate transport system permease DctM subunit domain-containing protein</fullName>
    </recommendedName>
</protein>
<dbReference type="PANTHER" id="PTHR33362">
    <property type="entry name" value="SIALIC ACID TRAP TRANSPORTER PERMEASE PROTEIN SIAT-RELATED"/>
    <property type="match status" value="1"/>
</dbReference>
<sequence>LAIIGFGALLALGVHIAICFLIVGLASSVVLVGLNPSLSLLGETMYYSIAVPGFSALPLFILMGAFAVRSGFAKRAFDAVQKIAARLPGSLAIATCFGCAAFGTVSGSSLATSAVFGRIALPEMERYNYKKSLACGSIAAAGTFAGMIPPSLMFIVYAIFTEQSVGKLFMAGILPGLITAVVYSLSIIVRVRRSPELAPMVIVEKRITWRDKLLSLGQMWSILLLALLVLGGIYTGLFSCTEAAAAGAIATLTLG</sequence>
<feature type="non-terminal residue" evidence="9">
    <location>
        <position position="1"/>
    </location>
</feature>
<name>X1IZZ6_9ZZZZ</name>
<keyword evidence="5 7" id="KW-1133">Transmembrane helix</keyword>
<evidence type="ECO:0000256" key="3">
    <source>
        <dbReference type="ARBA" id="ARBA00022519"/>
    </source>
</evidence>
<evidence type="ECO:0000313" key="9">
    <source>
        <dbReference type="EMBL" id="GAH71659.1"/>
    </source>
</evidence>
<feature type="transmembrane region" description="Helical" evidence="7">
    <location>
        <begin position="46"/>
        <end position="68"/>
    </location>
</feature>
<feature type="transmembrane region" description="Helical" evidence="7">
    <location>
        <begin position="6"/>
        <end position="34"/>
    </location>
</feature>
<feature type="domain" description="TRAP C4-dicarboxylate transport system permease DctM subunit" evidence="8">
    <location>
        <begin position="4"/>
        <end position="254"/>
    </location>
</feature>
<evidence type="ECO:0000256" key="2">
    <source>
        <dbReference type="ARBA" id="ARBA00022475"/>
    </source>
</evidence>
<feature type="transmembrane region" description="Helical" evidence="7">
    <location>
        <begin position="88"/>
        <end position="121"/>
    </location>
</feature>
<feature type="non-terminal residue" evidence="9">
    <location>
        <position position="255"/>
    </location>
</feature>
<dbReference type="AlphaFoldDB" id="X1IZZ6"/>
<feature type="transmembrane region" description="Helical" evidence="7">
    <location>
        <begin position="133"/>
        <end position="160"/>
    </location>
</feature>
<evidence type="ECO:0000256" key="5">
    <source>
        <dbReference type="ARBA" id="ARBA00022989"/>
    </source>
</evidence>
<keyword evidence="4 7" id="KW-0812">Transmembrane</keyword>
<dbReference type="Pfam" id="PF06808">
    <property type="entry name" value="DctM"/>
    <property type="match status" value="1"/>
</dbReference>
<comment type="subcellular location">
    <subcellularLocation>
        <location evidence="1">Cell inner membrane</location>
        <topology evidence="1">Multi-pass membrane protein</topology>
    </subcellularLocation>
</comment>
<accession>X1IZZ6</accession>
<evidence type="ECO:0000256" key="1">
    <source>
        <dbReference type="ARBA" id="ARBA00004429"/>
    </source>
</evidence>
<feature type="transmembrane region" description="Helical" evidence="7">
    <location>
        <begin position="172"/>
        <end position="192"/>
    </location>
</feature>
<organism evidence="9">
    <name type="scientific">marine sediment metagenome</name>
    <dbReference type="NCBI Taxonomy" id="412755"/>
    <lineage>
        <taxon>unclassified sequences</taxon>
        <taxon>metagenomes</taxon>
        <taxon>ecological metagenomes</taxon>
    </lineage>
</organism>
<evidence type="ECO:0000256" key="6">
    <source>
        <dbReference type="ARBA" id="ARBA00023136"/>
    </source>
</evidence>
<keyword evidence="2" id="KW-1003">Cell membrane</keyword>
<keyword evidence="6 7" id="KW-0472">Membrane</keyword>
<gene>
    <name evidence="9" type="ORF">S03H2_55053</name>
</gene>
<dbReference type="GO" id="GO:0005886">
    <property type="term" value="C:plasma membrane"/>
    <property type="evidence" value="ECO:0007669"/>
    <property type="project" value="UniProtKB-SubCell"/>
</dbReference>
<evidence type="ECO:0000256" key="7">
    <source>
        <dbReference type="SAM" id="Phobius"/>
    </source>
</evidence>
<reference evidence="9" key="1">
    <citation type="journal article" date="2014" name="Front. Microbiol.">
        <title>High frequency of phylogenetically diverse reductive dehalogenase-homologous genes in deep subseafloor sedimentary metagenomes.</title>
        <authorList>
            <person name="Kawai M."/>
            <person name="Futagami T."/>
            <person name="Toyoda A."/>
            <person name="Takaki Y."/>
            <person name="Nishi S."/>
            <person name="Hori S."/>
            <person name="Arai W."/>
            <person name="Tsubouchi T."/>
            <person name="Morono Y."/>
            <person name="Uchiyama I."/>
            <person name="Ito T."/>
            <person name="Fujiyama A."/>
            <person name="Inagaki F."/>
            <person name="Takami H."/>
        </authorList>
    </citation>
    <scope>NUCLEOTIDE SEQUENCE</scope>
    <source>
        <strain evidence="9">Expedition CK06-06</strain>
    </source>
</reference>
<dbReference type="InterPro" id="IPR004681">
    <property type="entry name" value="TRAP_DctM"/>
</dbReference>
<evidence type="ECO:0000259" key="8">
    <source>
        <dbReference type="Pfam" id="PF06808"/>
    </source>
</evidence>